<keyword evidence="4" id="KW-0479">Metal-binding</keyword>
<keyword evidence="3" id="KW-0963">Cytoplasm</keyword>
<dbReference type="CDD" id="cd10159">
    <property type="entry name" value="CsoR-like_DUF156_2"/>
    <property type="match status" value="1"/>
</dbReference>
<dbReference type="GO" id="GO:0046872">
    <property type="term" value="F:metal ion binding"/>
    <property type="evidence" value="ECO:0007669"/>
    <property type="project" value="UniProtKB-KW"/>
</dbReference>
<evidence type="ECO:0000256" key="4">
    <source>
        <dbReference type="ARBA" id="ARBA00022723"/>
    </source>
</evidence>
<evidence type="ECO:0000256" key="3">
    <source>
        <dbReference type="ARBA" id="ARBA00022490"/>
    </source>
</evidence>
<dbReference type="GO" id="GO:0003677">
    <property type="term" value="F:DNA binding"/>
    <property type="evidence" value="ECO:0007669"/>
    <property type="project" value="InterPro"/>
</dbReference>
<reference evidence="7" key="1">
    <citation type="journal article" date="2021" name="PeerJ">
        <title>Extensive microbial diversity within the chicken gut microbiome revealed by metagenomics and culture.</title>
        <authorList>
            <person name="Gilroy R."/>
            <person name="Ravi A."/>
            <person name="Getino M."/>
            <person name="Pursley I."/>
            <person name="Horton D.L."/>
            <person name="Alikhan N.F."/>
            <person name="Baker D."/>
            <person name="Gharbi K."/>
            <person name="Hall N."/>
            <person name="Watson M."/>
            <person name="Adriaenssens E.M."/>
            <person name="Foster-Nyarko E."/>
            <person name="Jarju S."/>
            <person name="Secka A."/>
            <person name="Antonio M."/>
            <person name="Oren A."/>
            <person name="Chaudhuri R.R."/>
            <person name="La Ragione R."/>
            <person name="Hildebrand F."/>
            <person name="Pallen M.J."/>
        </authorList>
    </citation>
    <scope>NUCLEOTIDE SEQUENCE</scope>
    <source>
        <strain evidence="7">CHK33-7979</strain>
    </source>
</reference>
<evidence type="ECO:0000256" key="5">
    <source>
        <dbReference type="ARBA" id="ARBA00039938"/>
    </source>
</evidence>
<accession>A0A9D1Z5S6</accession>
<organism evidence="7 8">
    <name type="scientific">Candidatus Intestinimonas merdavium</name>
    <dbReference type="NCBI Taxonomy" id="2838622"/>
    <lineage>
        <taxon>Bacteria</taxon>
        <taxon>Bacillati</taxon>
        <taxon>Bacillota</taxon>
        <taxon>Clostridia</taxon>
        <taxon>Eubacteriales</taxon>
        <taxon>Intestinimonas</taxon>
    </lineage>
</organism>
<dbReference type="GO" id="GO:0045892">
    <property type="term" value="P:negative regulation of DNA-templated transcription"/>
    <property type="evidence" value="ECO:0007669"/>
    <property type="project" value="UniProtKB-ARBA"/>
</dbReference>
<comment type="caution">
    <text evidence="7">The sequence shown here is derived from an EMBL/GenBank/DDBJ whole genome shotgun (WGS) entry which is preliminary data.</text>
</comment>
<comment type="subunit">
    <text evidence="2">Homodimer.</text>
</comment>
<comment type="subcellular location">
    <subcellularLocation>
        <location evidence="1">Cytoplasm</location>
    </subcellularLocation>
</comment>
<dbReference type="InterPro" id="IPR003735">
    <property type="entry name" value="Metal_Tscrpt_repr"/>
</dbReference>
<name>A0A9D1Z5S6_9FIRM</name>
<dbReference type="Proteomes" id="UP000886824">
    <property type="component" value="Unassembled WGS sequence"/>
</dbReference>
<dbReference type="AlphaFoldDB" id="A0A9D1Z5S6"/>
<reference evidence="7" key="2">
    <citation type="submission" date="2021-04" db="EMBL/GenBank/DDBJ databases">
        <authorList>
            <person name="Gilroy R."/>
        </authorList>
    </citation>
    <scope>NUCLEOTIDE SEQUENCE</scope>
    <source>
        <strain evidence="7">CHK33-7979</strain>
    </source>
</reference>
<dbReference type="Gene3D" id="1.20.58.1000">
    <property type="entry name" value="Metal-sensitive repressor, helix protomer"/>
    <property type="match status" value="1"/>
</dbReference>
<evidence type="ECO:0000256" key="1">
    <source>
        <dbReference type="ARBA" id="ARBA00004496"/>
    </source>
</evidence>
<evidence type="ECO:0000313" key="8">
    <source>
        <dbReference type="Proteomes" id="UP000886824"/>
    </source>
</evidence>
<dbReference type="GO" id="GO:0005737">
    <property type="term" value="C:cytoplasm"/>
    <property type="evidence" value="ECO:0007669"/>
    <property type="project" value="UniProtKB-SubCell"/>
</dbReference>
<dbReference type="EMBL" id="DXCX01000126">
    <property type="protein sequence ID" value="HIY74599.1"/>
    <property type="molecule type" value="Genomic_DNA"/>
</dbReference>
<evidence type="ECO:0000313" key="7">
    <source>
        <dbReference type="EMBL" id="HIY74599.1"/>
    </source>
</evidence>
<gene>
    <name evidence="7" type="ORF">H9826_11635</name>
</gene>
<proteinExistence type="predicted"/>
<dbReference type="Pfam" id="PF02583">
    <property type="entry name" value="Trns_repr_metal"/>
    <property type="match status" value="1"/>
</dbReference>
<dbReference type="PANTHER" id="PTHR33677">
    <property type="entry name" value="TRANSCRIPTIONAL REPRESSOR FRMR-RELATED"/>
    <property type="match status" value="1"/>
</dbReference>
<dbReference type="PANTHER" id="PTHR33677:SF4">
    <property type="entry name" value="COPPER-SENSING TRANSCRIPTIONAL REPRESSOR CSOR"/>
    <property type="match status" value="1"/>
</dbReference>
<evidence type="ECO:0000256" key="6">
    <source>
        <dbReference type="ARBA" id="ARBA00041544"/>
    </source>
</evidence>
<protein>
    <recommendedName>
        <fullName evidence="5">Copper-sensing transcriptional repressor CsoR</fullName>
    </recommendedName>
    <alternativeName>
        <fullName evidence="6">Copper-sensitive operon repressor</fullName>
    </alternativeName>
</protein>
<dbReference type="InterPro" id="IPR038390">
    <property type="entry name" value="Metal_Tscrpt_repr_sf"/>
</dbReference>
<evidence type="ECO:0000256" key="2">
    <source>
        <dbReference type="ARBA" id="ARBA00011738"/>
    </source>
</evidence>
<sequence>MMADQKTVLRLLKTARGQIDGILKMVEEDRYCIDISTQVMAAEAMLNRANKEILTAHLKHCVNTAHTQTEREEKIDELVDMLGKILK</sequence>